<evidence type="ECO:0000313" key="5">
    <source>
        <dbReference type="Proteomes" id="UP000707206"/>
    </source>
</evidence>
<evidence type="ECO:0000259" key="3">
    <source>
        <dbReference type="PROSITE" id="PS50930"/>
    </source>
</evidence>
<protein>
    <submittedName>
        <fullName evidence="4">Response regulator transcription factor</fullName>
    </submittedName>
</protein>
<dbReference type="PROSITE" id="PS50110">
    <property type="entry name" value="RESPONSE_REGULATORY"/>
    <property type="match status" value="1"/>
</dbReference>
<dbReference type="InterPro" id="IPR046947">
    <property type="entry name" value="LytR-like"/>
</dbReference>
<dbReference type="SMART" id="SM00448">
    <property type="entry name" value="REC"/>
    <property type="match status" value="1"/>
</dbReference>
<gene>
    <name evidence="4" type="ORF">FK220_013115</name>
</gene>
<dbReference type="PANTHER" id="PTHR37299">
    <property type="entry name" value="TRANSCRIPTIONAL REGULATOR-RELATED"/>
    <property type="match status" value="1"/>
</dbReference>
<organism evidence="4 5">
    <name type="scientific">Pelagihabitans pacificus</name>
    <dbReference type="NCBI Taxonomy" id="2696054"/>
    <lineage>
        <taxon>Bacteria</taxon>
        <taxon>Pseudomonadati</taxon>
        <taxon>Bacteroidota</taxon>
        <taxon>Flavobacteriia</taxon>
        <taxon>Flavobacteriales</taxon>
        <taxon>Flavobacteriaceae</taxon>
        <taxon>Pelagihabitans</taxon>
    </lineage>
</organism>
<dbReference type="Gene3D" id="2.40.50.1020">
    <property type="entry name" value="LytTr DNA-binding domain"/>
    <property type="match status" value="1"/>
</dbReference>
<dbReference type="SMART" id="SM00850">
    <property type="entry name" value="LytTR"/>
    <property type="match status" value="1"/>
</dbReference>
<dbReference type="AlphaFoldDB" id="A0A967E6A2"/>
<name>A0A967E6A2_9FLAO</name>
<dbReference type="Pfam" id="PF00072">
    <property type="entry name" value="Response_reg"/>
    <property type="match status" value="1"/>
</dbReference>
<dbReference type="RefSeq" id="WP_152574801.1">
    <property type="nucleotide sequence ID" value="NZ_VIKU02000004.1"/>
</dbReference>
<reference evidence="4" key="1">
    <citation type="submission" date="2019-07" db="EMBL/GenBank/DDBJ databases">
        <authorList>
            <person name="De-Chao Zhang Q."/>
        </authorList>
    </citation>
    <scope>NUCLEOTIDE SEQUENCE</scope>
    <source>
        <strain evidence="4">TP-CH-4</strain>
    </source>
</reference>
<keyword evidence="1" id="KW-0597">Phosphoprotein</keyword>
<dbReference type="InterPro" id="IPR001789">
    <property type="entry name" value="Sig_transdc_resp-reg_receiver"/>
</dbReference>
<dbReference type="PANTHER" id="PTHR37299:SF1">
    <property type="entry name" value="STAGE 0 SPORULATION PROTEIN A HOMOLOG"/>
    <property type="match status" value="1"/>
</dbReference>
<sequence>MKCVIIEDELPAQRILKNYMAKLPDLQLINSYQSALEANSMLQNQQIDVVFLDINLPDISGLHYIKTLSNPPAIVITTAYPEHAVESFELDTICDYLVKPFSFERFLKAINKARKHWKRSSFQRDSVRKPAHALFLNVDKTLHKIEIDTILYIESDKNYVTVATRNGKLSYLESLKNWVETLPDSQFVQVHKSYIINYSEIDKIVGNTIFIQGKKIPIGRVYKASLKKKLKL</sequence>
<dbReference type="Gene3D" id="3.40.50.2300">
    <property type="match status" value="1"/>
</dbReference>
<dbReference type="SUPFAM" id="SSF52172">
    <property type="entry name" value="CheY-like"/>
    <property type="match status" value="1"/>
</dbReference>
<dbReference type="GO" id="GO:0000156">
    <property type="term" value="F:phosphorelay response regulator activity"/>
    <property type="evidence" value="ECO:0007669"/>
    <property type="project" value="InterPro"/>
</dbReference>
<evidence type="ECO:0000256" key="1">
    <source>
        <dbReference type="PROSITE-ProRule" id="PRU00169"/>
    </source>
</evidence>
<dbReference type="Pfam" id="PF04397">
    <property type="entry name" value="LytTR"/>
    <property type="match status" value="1"/>
</dbReference>
<dbReference type="EMBL" id="VIKU02000004">
    <property type="protein sequence ID" value="NHF60287.1"/>
    <property type="molecule type" value="Genomic_DNA"/>
</dbReference>
<feature type="domain" description="Response regulatory" evidence="2">
    <location>
        <begin position="2"/>
        <end position="114"/>
    </location>
</feature>
<evidence type="ECO:0000259" key="2">
    <source>
        <dbReference type="PROSITE" id="PS50110"/>
    </source>
</evidence>
<dbReference type="GO" id="GO:0003677">
    <property type="term" value="F:DNA binding"/>
    <property type="evidence" value="ECO:0007669"/>
    <property type="project" value="InterPro"/>
</dbReference>
<keyword evidence="5" id="KW-1185">Reference proteome</keyword>
<feature type="domain" description="HTH LytTR-type" evidence="3">
    <location>
        <begin position="134"/>
        <end position="232"/>
    </location>
</feature>
<comment type="caution">
    <text evidence="4">The sequence shown here is derived from an EMBL/GenBank/DDBJ whole genome shotgun (WGS) entry which is preliminary data.</text>
</comment>
<reference evidence="4" key="2">
    <citation type="submission" date="2020-03" db="EMBL/GenBank/DDBJ databases">
        <title>Flavobacteriaceae bacterium strain TP-CH-4, a member of the family Flavobacteriaceae isolated from a deep-sea seamount.</title>
        <authorList>
            <person name="Zhang D.-C."/>
        </authorList>
    </citation>
    <scope>NUCLEOTIDE SEQUENCE</scope>
    <source>
        <strain evidence="4">TP-CH-4</strain>
    </source>
</reference>
<evidence type="ECO:0000313" key="4">
    <source>
        <dbReference type="EMBL" id="NHF60287.1"/>
    </source>
</evidence>
<feature type="modified residue" description="4-aspartylphosphate" evidence="1">
    <location>
        <position position="53"/>
    </location>
</feature>
<accession>A0A967E6A2</accession>
<dbReference type="InterPro" id="IPR011006">
    <property type="entry name" value="CheY-like_superfamily"/>
</dbReference>
<dbReference type="PROSITE" id="PS50930">
    <property type="entry name" value="HTH_LYTTR"/>
    <property type="match status" value="1"/>
</dbReference>
<dbReference type="Proteomes" id="UP000707206">
    <property type="component" value="Unassembled WGS sequence"/>
</dbReference>
<proteinExistence type="predicted"/>
<dbReference type="InterPro" id="IPR007492">
    <property type="entry name" value="LytTR_DNA-bd_dom"/>
</dbReference>